<evidence type="ECO:0000313" key="6">
    <source>
        <dbReference type="Proteomes" id="UP000256345"/>
    </source>
</evidence>
<dbReference type="AlphaFoldDB" id="A0AAC8Q3T3"/>
<dbReference type="Proteomes" id="UP000035579">
    <property type="component" value="Chromosome"/>
</dbReference>
<feature type="chain" id="PRO_5041967459" description="Lipoprotein" evidence="2">
    <location>
        <begin position="27"/>
        <end position="171"/>
    </location>
</feature>
<evidence type="ECO:0000256" key="2">
    <source>
        <dbReference type="SAM" id="SignalP"/>
    </source>
</evidence>
<keyword evidence="6" id="KW-1185">Reference proteome</keyword>
<evidence type="ECO:0008006" key="7">
    <source>
        <dbReference type="Google" id="ProtNLM"/>
    </source>
</evidence>
<dbReference type="EMBL" id="QUMU01000004">
    <property type="protein sequence ID" value="REG33285.1"/>
    <property type="molecule type" value="Genomic_DNA"/>
</dbReference>
<dbReference type="RefSeq" id="WP_047854941.1">
    <property type="nucleotide sequence ID" value="NZ_CP011509.1"/>
</dbReference>
<reference evidence="3 5" key="1">
    <citation type="submission" date="2015-05" db="EMBL/GenBank/DDBJ databases">
        <title>Genome assembly of Archangium gephyra DSM 2261.</title>
        <authorList>
            <person name="Sharma G."/>
            <person name="Subramanian S."/>
        </authorList>
    </citation>
    <scope>NUCLEOTIDE SEQUENCE [LARGE SCALE GENOMIC DNA]</scope>
    <source>
        <strain evidence="3 5">DSM 2261</strain>
    </source>
</reference>
<evidence type="ECO:0000313" key="3">
    <source>
        <dbReference type="EMBL" id="AKJ00009.1"/>
    </source>
</evidence>
<feature type="signal peptide" evidence="2">
    <location>
        <begin position="1"/>
        <end position="26"/>
    </location>
</feature>
<dbReference type="EMBL" id="CP011509">
    <property type="protein sequence ID" value="AKJ00009.1"/>
    <property type="molecule type" value="Genomic_DNA"/>
</dbReference>
<organism evidence="3 5">
    <name type="scientific">Archangium gephyra</name>
    <dbReference type="NCBI Taxonomy" id="48"/>
    <lineage>
        <taxon>Bacteria</taxon>
        <taxon>Pseudomonadati</taxon>
        <taxon>Myxococcota</taxon>
        <taxon>Myxococcia</taxon>
        <taxon>Myxococcales</taxon>
        <taxon>Cystobacterineae</taxon>
        <taxon>Archangiaceae</taxon>
        <taxon>Archangium</taxon>
    </lineage>
</organism>
<sequence>MKPSMRSPWSLSLVLLAVTTLATGCAASRREAYIQDKAAQHVYRKPLAEVWPQVRMLLKEKDLPLREAPGGYEISTDWHMVGAPSTLGTNYVRYLVRGKQPTPAMSTVEIFKQNRTESGPGPVDTQTGQRQNLGTDTTNMVRDMEMEWELLQRIDPDAAKALRAEAESTIK</sequence>
<feature type="region of interest" description="Disordered" evidence="1">
    <location>
        <begin position="115"/>
        <end position="134"/>
    </location>
</feature>
<evidence type="ECO:0000256" key="1">
    <source>
        <dbReference type="SAM" id="MobiDB-lite"/>
    </source>
</evidence>
<feature type="compositionally biased region" description="Polar residues" evidence="1">
    <location>
        <begin position="124"/>
        <end position="134"/>
    </location>
</feature>
<evidence type="ECO:0000313" key="5">
    <source>
        <dbReference type="Proteomes" id="UP000035579"/>
    </source>
</evidence>
<dbReference type="PROSITE" id="PS51257">
    <property type="entry name" value="PROKAR_LIPOPROTEIN"/>
    <property type="match status" value="1"/>
</dbReference>
<evidence type="ECO:0000313" key="4">
    <source>
        <dbReference type="EMBL" id="REG33285.1"/>
    </source>
</evidence>
<dbReference type="Proteomes" id="UP000256345">
    <property type="component" value="Unassembled WGS sequence"/>
</dbReference>
<keyword evidence="2" id="KW-0732">Signal</keyword>
<accession>A0AAC8Q3T3</accession>
<proteinExistence type="predicted"/>
<dbReference type="KEGG" id="age:AA314_01635"/>
<reference evidence="4 6" key="2">
    <citation type="submission" date="2018-08" db="EMBL/GenBank/DDBJ databases">
        <title>Genomic Encyclopedia of Archaeal and Bacterial Type Strains, Phase II (KMG-II): from individual species to whole genera.</title>
        <authorList>
            <person name="Goeker M."/>
        </authorList>
    </citation>
    <scope>NUCLEOTIDE SEQUENCE [LARGE SCALE GENOMIC DNA]</scope>
    <source>
        <strain evidence="4 6">DSM 2261</strain>
    </source>
</reference>
<gene>
    <name evidence="3" type="ORF">AA314_01635</name>
    <name evidence="4" type="ORF">ATI61_104576</name>
</gene>
<name>A0AAC8Q3T3_9BACT</name>
<protein>
    <recommendedName>
        <fullName evidence="7">Lipoprotein</fullName>
    </recommendedName>
</protein>